<feature type="modified residue" description="4-aspartylphosphate" evidence="1">
    <location>
        <position position="55"/>
    </location>
</feature>
<comment type="caution">
    <text evidence="4">The sequence shown here is derived from an EMBL/GenBank/DDBJ whole genome shotgun (WGS) entry which is preliminary data.</text>
</comment>
<dbReference type="Pfam" id="PF00072">
    <property type="entry name" value="Response_reg"/>
    <property type="match status" value="1"/>
</dbReference>
<dbReference type="PANTHER" id="PTHR43367:SF1">
    <property type="entry name" value="TWO-COMPONENT RESPONSE REGULATOR-LIKE APRR6-RELATED"/>
    <property type="match status" value="1"/>
</dbReference>
<evidence type="ECO:0000256" key="1">
    <source>
        <dbReference type="PROSITE-ProRule" id="PRU00169"/>
    </source>
</evidence>
<evidence type="ECO:0000313" key="4">
    <source>
        <dbReference type="EMBL" id="GAA0760244.1"/>
    </source>
</evidence>
<name>A0ABN1KAG7_9FLAO</name>
<dbReference type="Pfam" id="PF04397">
    <property type="entry name" value="LytTR"/>
    <property type="match status" value="1"/>
</dbReference>
<reference evidence="4 5" key="1">
    <citation type="journal article" date="2019" name="Int. J. Syst. Evol. Microbiol.">
        <title>The Global Catalogue of Microorganisms (GCM) 10K type strain sequencing project: providing services to taxonomists for standard genome sequencing and annotation.</title>
        <authorList>
            <consortium name="The Broad Institute Genomics Platform"/>
            <consortium name="The Broad Institute Genome Sequencing Center for Infectious Disease"/>
            <person name="Wu L."/>
            <person name="Ma J."/>
        </authorList>
    </citation>
    <scope>NUCLEOTIDE SEQUENCE [LARGE SCALE GENOMIC DNA]</scope>
    <source>
        <strain evidence="4 5">JCM 16231</strain>
    </source>
</reference>
<dbReference type="Gene3D" id="2.40.50.1020">
    <property type="entry name" value="LytTr DNA-binding domain"/>
    <property type="match status" value="1"/>
</dbReference>
<feature type="domain" description="Response regulatory" evidence="2">
    <location>
        <begin position="5"/>
        <end position="116"/>
    </location>
</feature>
<dbReference type="InterPro" id="IPR011006">
    <property type="entry name" value="CheY-like_superfamily"/>
</dbReference>
<evidence type="ECO:0008006" key="6">
    <source>
        <dbReference type="Google" id="ProtNLM"/>
    </source>
</evidence>
<dbReference type="PROSITE" id="PS50930">
    <property type="entry name" value="HTH_LYTTR"/>
    <property type="match status" value="1"/>
</dbReference>
<dbReference type="InterPro" id="IPR001789">
    <property type="entry name" value="Sig_transdc_resp-reg_receiver"/>
</dbReference>
<evidence type="ECO:0000259" key="3">
    <source>
        <dbReference type="PROSITE" id="PS50930"/>
    </source>
</evidence>
<dbReference type="PANTHER" id="PTHR43367">
    <property type="match status" value="1"/>
</dbReference>
<sequence length="222" mass="25133">MNSIKIYILEDEIITQELLKQTLEDLDFTICGMATDVETALTEISKLKPDIAILDIRVEGLQTGVWLGSQLDIPLIYLTAFNDKETIKAAIATKPASYLVKPFNTKDLFIAVELAVSRIKNKGQITVKDKDKKVILLEEQILFAKKEDQYLILHLKDSKKLVRSSIKGFLKQMNSSSFLQVHRSYVINKNSIDAFNTKEISINENIIPISKTFTKEIIEAIS</sequence>
<accession>A0ABN1KAG7</accession>
<proteinExistence type="predicted"/>
<organism evidence="4 5">
    <name type="scientific">Psychroflexus lacisalsi</name>
    <dbReference type="NCBI Taxonomy" id="503928"/>
    <lineage>
        <taxon>Bacteria</taxon>
        <taxon>Pseudomonadati</taxon>
        <taxon>Bacteroidota</taxon>
        <taxon>Flavobacteriia</taxon>
        <taxon>Flavobacteriales</taxon>
        <taxon>Flavobacteriaceae</taxon>
        <taxon>Psychroflexus</taxon>
    </lineage>
</organism>
<keyword evidence="5" id="KW-1185">Reference proteome</keyword>
<dbReference type="RefSeq" id="WP_224455656.1">
    <property type="nucleotide sequence ID" value="NZ_BAAAGG010000006.1"/>
</dbReference>
<dbReference type="Gene3D" id="3.40.50.2300">
    <property type="match status" value="1"/>
</dbReference>
<dbReference type="InterPro" id="IPR007492">
    <property type="entry name" value="LytTR_DNA-bd_dom"/>
</dbReference>
<dbReference type="SMART" id="SM00850">
    <property type="entry name" value="LytTR"/>
    <property type="match status" value="1"/>
</dbReference>
<dbReference type="Proteomes" id="UP001500185">
    <property type="component" value="Unassembled WGS sequence"/>
</dbReference>
<protein>
    <recommendedName>
        <fullName evidence="6">DNA-binding response regulator</fullName>
    </recommendedName>
</protein>
<dbReference type="EMBL" id="BAAAGG010000006">
    <property type="protein sequence ID" value="GAA0760244.1"/>
    <property type="molecule type" value="Genomic_DNA"/>
</dbReference>
<feature type="domain" description="HTH LytTR-type" evidence="3">
    <location>
        <begin position="125"/>
        <end position="222"/>
    </location>
</feature>
<dbReference type="SMART" id="SM00448">
    <property type="entry name" value="REC"/>
    <property type="match status" value="1"/>
</dbReference>
<gene>
    <name evidence="4" type="ORF">GCM10009433_19160</name>
</gene>
<dbReference type="PROSITE" id="PS50110">
    <property type="entry name" value="RESPONSE_REGULATORY"/>
    <property type="match status" value="1"/>
</dbReference>
<keyword evidence="1" id="KW-0597">Phosphoprotein</keyword>
<evidence type="ECO:0000313" key="5">
    <source>
        <dbReference type="Proteomes" id="UP001500185"/>
    </source>
</evidence>
<dbReference type="SUPFAM" id="SSF52172">
    <property type="entry name" value="CheY-like"/>
    <property type="match status" value="1"/>
</dbReference>
<evidence type="ECO:0000259" key="2">
    <source>
        <dbReference type="PROSITE" id="PS50110"/>
    </source>
</evidence>